<protein>
    <recommendedName>
        <fullName evidence="3">Carrier domain-containing protein</fullName>
    </recommendedName>
</protein>
<dbReference type="Proteomes" id="UP000262969">
    <property type="component" value="Unassembled WGS sequence"/>
</dbReference>
<dbReference type="InterPro" id="IPR006162">
    <property type="entry name" value="Ppantetheine_attach_site"/>
</dbReference>
<feature type="domain" description="Carrier" evidence="3">
    <location>
        <begin position="3"/>
        <end position="80"/>
    </location>
</feature>
<dbReference type="PROSITE" id="PS50075">
    <property type="entry name" value="CARRIER"/>
    <property type="match status" value="1"/>
</dbReference>
<keyword evidence="2" id="KW-0597">Phosphoprotein</keyword>
<comment type="caution">
    <text evidence="4">The sequence shown here is derived from an EMBL/GenBank/DDBJ whole genome shotgun (WGS) entry which is preliminary data.</text>
</comment>
<proteinExistence type="predicted"/>
<dbReference type="PROSITE" id="PS00012">
    <property type="entry name" value="PHOSPHOPANTETHEINE"/>
    <property type="match status" value="1"/>
</dbReference>
<dbReference type="InterPro" id="IPR009081">
    <property type="entry name" value="PP-bd_ACP"/>
</dbReference>
<dbReference type="Pfam" id="PF00550">
    <property type="entry name" value="PP-binding"/>
    <property type="match status" value="1"/>
</dbReference>
<evidence type="ECO:0000313" key="5">
    <source>
        <dbReference type="Proteomes" id="UP000262969"/>
    </source>
</evidence>
<dbReference type="AlphaFoldDB" id="A0A3D2X3C3"/>
<dbReference type="Gene3D" id="1.10.1200.10">
    <property type="entry name" value="ACP-like"/>
    <property type="match status" value="1"/>
</dbReference>
<dbReference type="InterPro" id="IPR036736">
    <property type="entry name" value="ACP-like_sf"/>
</dbReference>
<keyword evidence="1" id="KW-0596">Phosphopantetheine</keyword>
<organism evidence="4 5">
    <name type="scientific">Lachnoclostridium phytofermentans</name>
    <dbReference type="NCBI Taxonomy" id="66219"/>
    <lineage>
        <taxon>Bacteria</taxon>
        <taxon>Bacillati</taxon>
        <taxon>Bacillota</taxon>
        <taxon>Clostridia</taxon>
        <taxon>Lachnospirales</taxon>
        <taxon>Lachnospiraceae</taxon>
    </lineage>
</organism>
<name>A0A3D2X3C3_9FIRM</name>
<dbReference type="EMBL" id="DPVV01000145">
    <property type="protein sequence ID" value="HCL01602.1"/>
    <property type="molecule type" value="Genomic_DNA"/>
</dbReference>
<accession>A0A3D2X3C3</accession>
<evidence type="ECO:0000313" key="4">
    <source>
        <dbReference type="EMBL" id="HCL01602.1"/>
    </source>
</evidence>
<evidence type="ECO:0000256" key="1">
    <source>
        <dbReference type="ARBA" id="ARBA00022450"/>
    </source>
</evidence>
<dbReference type="SUPFAM" id="SSF47336">
    <property type="entry name" value="ACP-like"/>
    <property type="match status" value="1"/>
</dbReference>
<evidence type="ECO:0000259" key="3">
    <source>
        <dbReference type="PROSITE" id="PS50075"/>
    </source>
</evidence>
<evidence type="ECO:0000256" key="2">
    <source>
        <dbReference type="ARBA" id="ARBA00022553"/>
    </source>
</evidence>
<reference evidence="4 5" key="1">
    <citation type="journal article" date="2018" name="Nat. Biotechnol.">
        <title>A standardized bacterial taxonomy based on genome phylogeny substantially revises the tree of life.</title>
        <authorList>
            <person name="Parks D.H."/>
            <person name="Chuvochina M."/>
            <person name="Waite D.W."/>
            <person name="Rinke C."/>
            <person name="Skarshewski A."/>
            <person name="Chaumeil P.A."/>
            <person name="Hugenholtz P."/>
        </authorList>
    </citation>
    <scope>NUCLEOTIDE SEQUENCE [LARGE SCALE GENOMIC DNA]</scope>
    <source>
        <strain evidence="4">UBA11728</strain>
    </source>
</reference>
<sequence length="90" mass="10078">MNEVSVESIFEIVNINIENATIGIEQGDDDLSQLGMDSISFIKIVVALEEAFEIEIPDEKLLITEMGTINKMFEVVLVATNSIEKQEEFI</sequence>
<gene>
    <name evidence="4" type="ORF">DHW61_04170</name>
</gene>